<feature type="compositionally biased region" description="Polar residues" evidence="1">
    <location>
        <begin position="131"/>
        <end position="157"/>
    </location>
</feature>
<dbReference type="Pfam" id="PF00078">
    <property type="entry name" value="RVT_1"/>
    <property type="match status" value="1"/>
</dbReference>
<dbReference type="InterPro" id="IPR052560">
    <property type="entry name" value="RdDP_mobile_element"/>
</dbReference>
<reference evidence="3 4" key="1">
    <citation type="submission" date="2019-08" db="EMBL/GenBank/DDBJ databases">
        <title>Whole genome of Aphis craccivora.</title>
        <authorList>
            <person name="Voronova N.V."/>
            <person name="Shulinski R.S."/>
            <person name="Bandarenka Y.V."/>
            <person name="Zhorov D.G."/>
            <person name="Warner D."/>
        </authorList>
    </citation>
    <scope>NUCLEOTIDE SEQUENCE [LARGE SCALE GENOMIC DNA]</scope>
    <source>
        <strain evidence="3">180601</strain>
        <tissue evidence="3">Whole Body</tissue>
    </source>
</reference>
<evidence type="ECO:0000259" key="2">
    <source>
        <dbReference type="PROSITE" id="PS50878"/>
    </source>
</evidence>
<feature type="region of interest" description="Disordered" evidence="1">
    <location>
        <begin position="1281"/>
        <end position="1301"/>
    </location>
</feature>
<organism evidence="3 4">
    <name type="scientific">Aphis craccivora</name>
    <name type="common">Cowpea aphid</name>
    <dbReference type="NCBI Taxonomy" id="307492"/>
    <lineage>
        <taxon>Eukaryota</taxon>
        <taxon>Metazoa</taxon>
        <taxon>Ecdysozoa</taxon>
        <taxon>Arthropoda</taxon>
        <taxon>Hexapoda</taxon>
        <taxon>Insecta</taxon>
        <taxon>Pterygota</taxon>
        <taxon>Neoptera</taxon>
        <taxon>Paraneoptera</taxon>
        <taxon>Hemiptera</taxon>
        <taxon>Sternorrhyncha</taxon>
        <taxon>Aphidomorpha</taxon>
        <taxon>Aphidoidea</taxon>
        <taxon>Aphididae</taxon>
        <taxon>Aphidini</taxon>
        <taxon>Aphis</taxon>
        <taxon>Aphis</taxon>
    </lineage>
</organism>
<dbReference type="InterPro" id="IPR005135">
    <property type="entry name" value="Endo/exonuclease/phosphatase"/>
</dbReference>
<protein>
    <recommendedName>
        <fullName evidence="2">Reverse transcriptase domain-containing protein</fullName>
    </recommendedName>
</protein>
<feature type="compositionally biased region" description="Low complexity" evidence="1">
    <location>
        <begin position="80"/>
        <end position="96"/>
    </location>
</feature>
<keyword evidence="4" id="KW-1185">Reference proteome</keyword>
<dbReference type="Proteomes" id="UP000478052">
    <property type="component" value="Unassembled WGS sequence"/>
</dbReference>
<dbReference type="Pfam" id="PF14529">
    <property type="entry name" value="Exo_endo_phos_2"/>
    <property type="match status" value="1"/>
</dbReference>
<feature type="non-terminal residue" evidence="3">
    <location>
        <position position="1315"/>
    </location>
</feature>
<evidence type="ECO:0000313" key="3">
    <source>
        <dbReference type="EMBL" id="KAF0717151.1"/>
    </source>
</evidence>
<accession>A0A6G0W077</accession>
<dbReference type="InterPro" id="IPR043502">
    <property type="entry name" value="DNA/RNA_pol_sf"/>
</dbReference>
<sequence>RNHTPFVSSPLNVHSSKSVNQSSTHAGILDLQSAVATLTLRNYDHETSVPEGSRGRVSLRSVGYPIQQPTMGRGGKRVASPPSITTKKESTSSNNTKPPPAKPLNNNPANLNEPSATNPSDSEQASEKSFVDSNTSDTLSDSGSNSITEDSGSTPTKTLDKTPKIPPIILQGSSWRKIAGKLMSSIPSDSLQAKTFGKDEIKLQCCDIELFRITQKYLTQTKTEFHTFSLPDERSLKFVIKGLLRDISENEVFEELTNLGYEVTNVRQFGKPNLKLPIHMVTLKNTPHSKNIFNIDNLLYISVKVERYKSNSPAQCFNCQRFGHSSSHCGFSPRCVKCAGPHQTKQCTKTPEEDPKCSNCGGDHTANYKKCPTILKEIETRQPKRKLLSEKIFTSSQAYTSKPITPDIPLSTSHSDPLRSNKLSYAKATQNQPSYPIKLHSIAEQLQNLLSNIANGSTDIKDALITTIMLPNYHTYATNRPKKSNRPPGGGTAILVHRRFIHHQIHIPTTSIENTSIQIQVGNEELRLSAVYKKPTSKLDTSDINSILNCSINTIIAGDLNAKHPTWNSSRANCAGNSLELYLASRNDTTITAPSTPTHYPDNPNHTADVLDVAIMKIGSLQYHLDNLTSELSSDHTPIIINIQARTAQTPSPRPLRNVDWTNFECDIDQSIHLNPKTDTIDNIDAAINQLTRDLPSDIERQIAFKRRLRSHWQRTRDPLAKTALNRQTSKIRNLLQSLHDENWHKFLCTIKPNENGWSKLYALNRKLKIKKPAENPLTDGNGNLHYDSENKSELFADAMEQYQSYPNRKSEIQNKIRKLPNRKTPGPDSITNSALKHSGSKVMIQLTHIYNGCIRNSYFPKSWKNATMIMIPKPGKNVKLPVNHRPISLLNTMAKVFESLLLDRLKIHIKTRPEQFGFRSNHSTTSQLVKVISDITNNYNKREKTAVALLDIEKAFDKVWHDGLIYKLIKSKIPNQLTNIIKSFLSDRTFQISIGDKMSTPRKIIAGVPQGSCLAPQLFSIYINDLPQHPKSKTALFADDTLVYASSRTNFYAAKYLQQQIDLMQTWFDDWKVTINSQKTTAIMFSRRSTHDTPRVSIQNHYINWAHSIKYLGVHIDKGLTFARQTRHAIQKAKTAANLLYPVINPGSPINLNARFEMYKTYIRPIIVYAASVWTANLSNTSWKSLERVQSSILRTISGSQWYVSNLAIRNSAHIPTLQNIIQKSSKKLIETLNSSNHEHRSTTIHRRCRVQTPGADYPHRAMSRRPALTIHVATSQRYKTRAGVQSGDASIKRPFSGPTHYPPRRLIKLSYPI</sequence>
<feature type="domain" description="Reverse transcriptase" evidence="2">
    <location>
        <begin position="853"/>
        <end position="1117"/>
    </location>
</feature>
<dbReference type="PANTHER" id="PTHR36688">
    <property type="entry name" value="ENDO/EXONUCLEASE/PHOSPHATASE DOMAIN-CONTAINING PROTEIN"/>
    <property type="match status" value="1"/>
</dbReference>
<dbReference type="CDD" id="cd01650">
    <property type="entry name" value="RT_nLTR_like"/>
    <property type="match status" value="1"/>
</dbReference>
<name>A0A6G0W077_APHCR</name>
<dbReference type="GO" id="GO:0071897">
    <property type="term" value="P:DNA biosynthetic process"/>
    <property type="evidence" value="ECO:0007669"/>
    <property type="project" value="UniProtKB-ARBA"/>
</dbReference>
<evidence type="ECO:0000256" key="1">
    <source>
        <dbReference type="SAM" id="MobiDB-lite"/>
    </source>
</evidence>
<feature type="region of interest" description="Disordered" evidence="1">
    <location>
        <begin position="65"/>
        <end position="165"/>
    </location>
</feature>
<gene>
    <name evidence="3" type="ORF">FWK35_00031649</name>
</gene>
<proteinExistence type="predicted"/>
<dbReference type="EMBL" id="VUJU01009870">
    <property type="protein sequence ID" value="KAF0717151.1"/>
    <property type="molecule type" value="Genomic_DNA"/>
</dbReference>
<dbReference type="PANTHER" id="PTHR36688:SF2">
    <property type="entry name" value="ENDONUCLEASE_EXONUCLEASE_PHOSPHATASE DOMAIN-CONTAINING PROTEIN"/>
    <property type="match status" value="1"/>
</dbReference>
<dbReference type="SUPFAM" id="SSF56672">
    <property type="entry name" value="DNA/RNA polymerases"/>
    <property type="match status" value="1"/>
</dbReference>
<dbReference type="SUPFAM" id="SSF56219">
    <property type="entry name" value="DNase I-like"/>
    <property type="match status" value="1"/>
</dbReference>
<feature type="compositionally biased region" description="Polar residues" evidence="1">
    <location>
        <begin position="113"/>
        <end position="123"/>
    </location>
</feature>
<feature type="non-terminal residue" evidence="3">
    <location>
        <position position="1"/>
    </location>
</feature>
<dbReference type="InterPro" id="IPR000477">
    <property type="entry name" value="RT_dom"/>
</dbReference>
<dbReference type="Gene3D" id="3.60.10.10">
    <property type="entry name" value="Endonuclease/exonuclease/phosphatase"/>
    <property type="match status" value="1"/>
</dbReference>
<evidence type="ECO:0000313" key="4">
    <source>
        <dbReference type="Proteomes" id="UP000478052"/>
    </source>
</evidence>
<dbReference type="GO" id="GO:0003824">
    <property type="term" value="F:catalytic activity"/>
    <property type="evidence" value="ECO:0007669"/>
    <property type="project" value="InterPro"/>
</dbReference>
<feature type="compositionally biased region" description="Low complexity" evidence="1">
    <location>
        <begin position="103"/>
        <end position="112"/>
    </location>
</feature>
<dbReference type="PROSITE" id="PS50878">
    <property type="entry name" value="RT_POL"/>
    <property type="match status" value="1"/>
</dbReference>
<dbReference type="OrthoDB" id="6631034at2759"/>
<comment type="caution">
    <text evidence="3">The sequence shown here is derived from an EMBL/GenBank/DDBJ whole genome shotgun (WGS) entry which is preliminary data.</text>
</comment>
<dbReference type="InterPro" id="IPR036691">
    <property type="entry name" value="Endo/exonu/phosph_ase_sf"/>
</dbReference>
<dbReference type="Pfam" id="PF07530">
    <property type="entry name" value="PRE_C2HC"/>
    <property type="match status" value="1"/>
</dbReference>
<dbReference type="InterPro" id="IPR006579">
    <property type="entry name" value="Pre_C2HC_dom"/>
</dbReference>